<protein>
    <submittedName>
        <fullName evidence="1">Uncharacterized protein</fullName>
    </submittedName>
</protein>
<dbReference type="VEuPathDB" id="FungiDB:SPSK_10592"/>
<name>A0A0F2M2E4_SPOSC</name>
<sequence>MRQIVKTKAEADSEGAGAGKAMPSLSLVLFSGEGGDKRCMMPFSWPTTPSISSDNALIFHMQPELMHAVVSSFVFALSLSPKPTLLYDWLAELNPLFYGAAPPTAGAKLAPIAIHSAILLSTGLGLSKIIVERRAQLVVMSRFHRCHFYLLSSKIFCL</sequence>
<reference evidence="1 2" key="2">
    <citation type="journal article" date="2015" name="Eukaryot. Cell">
        <title>Asexual propagation of a virulent clone complex in a human and feline outbreak of sporotrichosis.</title>
        <authorList>
            <person name="Teixeira Mde M."/>
            <person name="Rodrigues A.M."/>
            <person name="Tsui C.K."/>
            <person name="de Almeida L.G."/>
            <person name="Van Diepeningen A.D."/>
            <person name="van den Ende B.G."/>
            <person name="Fernandes G.F."/>
            <person name="Kano R."/>
            <person name="Hamelin R.C."/>
            <person name="Lopes-Bezerra L.M."/>
            <person name="Vasconcelos A.T."/>
            <person name="de Hoog S."/>
            <person name="de Camargo Z.P."/>
            <person name="Felipe M.S."/>
        </authorList>
    </citation>
    <scope>NUCLEOTIDE SEQUENCE [LARGE SCALE GENOMIC DNA]</scope>
    <source>
        <strain evidence="1 2">1099-18</strain>
    </source>
</reference>
<organism evidence="1 2">
    <name type="scientific">Sporothrix schenckii 1099-18</name>
    <dbReference type="NCBI Taxonomy" id="1397361"/>
    <lineage>
        <taxon>Eukaryota</taxon>
        <taxon>Fungi</taxon>
        <taxon>Dikarya</taxon>
        <taxon>Ascomycota</taxon>
        <taxon>Pezizomycotina</taxon>
        <taxon>Sordariomycetes</taxon>
        <taxon>Sordariomycetidae</taxon>
        <taxon>Ophiostomatales</taxon>
        <taxon>Ophiostomataceae</taxon>
        <taxon>Sporothrix</taxon>
    </lineage>
</organism>
<dbReference type="Proteomes" id="UP000033710">
    <property type="component" value="Unassembled WGS sequence"/>
</dbReference>
<dbReference type="KEGG" id="ssck:SPSK_10592"/>
<gene>
    <name evidence="1" type="ORF">SPSK_10592</name>
</gene>
<proteinExistence type="predicted"/>
<dbReference type="AlphaFoldDB" id="A0A0F2M2E4"/>
<dbReference type="RefSeq" id="XP_016585601.1">
    <property type="nucleotide sequence ID" value="XM_016736937.1"/>
</dbReference>
<dbReference type="GeneID" id="27672214"/>
<evidence type="ECO:0000313" key="1">
    <source>
        <dbReference type="EMBL" id="KJR82925.1"/>
    </source>
</evidence>
<accession>A0A0F2M2E4</accession>
<comment type="caution">
    <text evidence="1">The sequence shown here is derived from an EMBL/GenBank/DDBJ whole genome shotgun (WGS) entry which is preliminary data.</text>
</comment>
<dbReference type="EMBL" id="AXCR01000010">
    <property type="protein sequence ID" value="KJR82925.1"/>
    <property type="molecule type" value="Genomic_DNA"/>
</dbReference>
<reference evidence="1 2" key="1">
    <citation type="journal article" date="2014" name="BMC Genomics">
        <title>Comparative genomics of the major fungal agents of human and animal Sporotrichosis: Sporothrix schenckii and Sporothrix brasiliensis.</title>
        <authorList>
            <person name="Teixeira M.M."/>
            <person name="de Almeida L.G."/>
            <person name="Kubitschek-Barreira P."/>
            <person name="Alves F.L."/>
            <person name="Kioshima E.S."/>
            <person name="Abadio A.K."/>
            <person name="Fernandes L."/>
            <person name="Derengowski L.S."/>
            <person name="Ferreira K.S."/>
            <person name="Souza R.C."/>
            <person name="Ruiz J.C."/>
            <person name="de Andrade N.C."/>
            <person name="Paes H.C."/>
            <person name="Nicola A.M."/>
            <person name="Albuquerque P."/>
            <person name="Gerber A.L."/>
            <person name="Martins V.P."/>
            <person name="Peconick L.D."/>
            <person name="Neto A.V."/>
            <person name="Chaucanez C.B."/>
            <person name="Silva P.A."/>
            <person name="Cunha O.L."/>
            <person name="de Oliveira F.F."/>
            <person name="dos Santos T.C."/>
            <person name="Barros A.L."/>
            <person name="Soares M.A."/>
            <person name="de Oliveira L.M."/>
            <person name="Marini M.M."/>
            <person name="Villalobos-Duno H."/>
            <person name="Cunha M.M."/>
            <person name="de Hoog S."/>
            <person name="da Silveira J.F."/>
            <person name="Henrissat B."/>
            <person name="Nino-Vega G.A."/>
            <person name="Cisalpino P.S."/>
            <person name="Mora-Montes H.M."/>
            <person name="Almeida S.R."/>
            <person name="Stajich J.E."/>
            <person name="Lopes-Bezerra L.M."/>
            <person name="Vasconcelos A.T."/>
            <person name="Felipe M.S."/>
        </authorList>
    </citation>
    <scope>NUCLEOTIDE SEQUENCE [LARGE SCALE GENOMIC DNA]</scope>
    <source>
        <strain evidence="1 2">1099-18</strain>
    </source>
</reference>
<evidence type="ECO:0000313" key="2">
    <source>
        <dbReference type="Proteomes" id="UP000033710"/>
    </source>
</evidence>